<dbReference type="RefSeq" id="WP_226183967.1">
    <property type="nucleotide sequence ID" value="NZ_JAJADQ010000003.1"/>
</dbReference>
<organism evidence="1 2">
    <name type="scientific">Hymenobacter nitidus</name>
    <dbReference type="NCBI Taxonomy" id="2880929"/>
    <lineage>
        <taxon>Bacteria</taxon>
        <taxon>Pseudomonadati</taxon>
        <taxon>Bacteroidota</taxon>
        <taxon>Cytophagia</taxon>
        <taxon>Cytophagales</taxon>
        <taxon>Hymenobacteraceae</taxon>
        <taxon>Hymenobacter</taxon>
    </lineage>
</organism>
<reference evidence="1" key="1">
    <citation type="submission" date="2021-10" db="EMBL/GenBank/DDBJ databases">
        <authorList>
            <person name="Dean J.D."/>
            <person name="Kim M.K."/>
            <person name="Newey C.N."/>
            <person name="Stoker T.S."/>
            <person name="Thompson D.W."/>
            <person name="Grose J.H."/>
        </authorList>
    </citation>
    <scope>NUCLEOTIDE SEQUENCE</scope>
    <source>
        <strain evidence="1">BT635</strain>
    </source>
</reference>
<comment type="caution">
    <text evidence="1">The sequence shown here is derived from an EMBL/GenBank/DDBJ whole genome shotgun (WGS) entry which is preliminary data.</text>
</comment>
<proteinExistence type="predicted"/>
<evidence type="ECO:0000313" key="1">
    <source>
        <dbReference type="EMBL" id="MCB2377291.1"/>
    </source>
</evidence>
<protein>
    <recommendedName>
        <fullName evidence="3">Lipocalin-like domain-containing protein</fullName>
    </recommendedName>
</protein>
<dbReference type="Proteomes" id="UP001165297">
    <property type="component" value="Unassembled WGS sequence"/>
</dbReference>
<name>A0ABS8AA64_9BACT</name>
<evidence type="ECO:0008006" key="3">
    <source>
        <dbReference type="Google" id="ProtNLM"/>
    </source>
</evidence>
<keyword evidence="2" id="KW-1185">Reference proteome</keyword>
<accession>A0ABS8AA64</accession>
<sequence length="165" mass="18081">MKYLFPLILTCLLTLPGRAQQKSGPVRKPARTPVARPRPSVPPPILVSLSALQGKWQSVDDQREFWIVKGTDLTMRYVTSGTSTDDDVLRLAVTDTCAATCETLAAHIVARGAYVTVVDVACSAPLCYEVVDVSPSVLTLSYTARGNTLRFRRVKEPVDPKLRLP</sequence>
<gene>
    <name evidence="1" type="ORF">LGH70_06835</name>
</gene>
<dbReference type="EMBL" id="JAJADQ010000003">
    <property type="protein sequence ID" value="MCB2377291.1"/>
    <property type="molecule type" value="Genomic_DNA"/>
</dbReference>
<evidence type="ECO:0000313" key="2">
    <source>
        <dbReference type="Proteomes" id="UP001165297"/>
    </source>
</evidence>